<dbReference type="InterPro" id="IPR009057">
    <property type="entry name" value="Homeodomain-like_sf"/>
</dbReference>
<comment type="caution">
    <text evidence="4">The sequence shown here is derived from an EMBL/GenBank/DDBJ whole genome shotgun (WGS) entry which is preliminary data.</text>
</comment>
<evidence type="ECO:0000313" key="4">
    <source>
        <dbReference type="EMBL" id="MBO8459133.1"/>
    </source>
</evidence>
<dbReference type="PRINTS" id="PR00455">
    <property type="entry name" value="HTHTETR"/>
</dbReference>
<evidence type="ECO:0000259" key="3">
    <source>
        <dbReference type="PROSITE" id="PS50977"/>
    </source>
</evidence>
<dbReference type="PROSITE" id="PS50977">
    <property type="entry name" value="HTH_TETR_2"/>
    <property type="match status" value="1"/>
</dbReference>
<dbReference type="PANTHER" id="PTHR43479:SF11">
    <property type="entry name" value="ACREF_ENVCD OPERON REPRESSOR-RELATED"/>
    <property type="match status" value="1"/>
</dbReference>
<feature type="DNA-binding region" description="H-T-H motif" evidence="2">
    <location>
        <begin position="26"/>
        <end position="45"/>
    </location>
</feature>
<proteinExistence type="predicted"/>
<evidence type="ECO:0000313" key="5">
    <source>
        <dbReference type="Proteomes" id="UP000823641"/>
    </source>
</evidence>
<reference evidence="4" key="1">
    <citation type="submission" date="2020-10" db="EMBL/GenBank/DDBJ databases">
        <authorList>
            <person name="Gilroy R."/>
        </authorList>
    </citation>
    <scope>NUCLEOTIDE SEQUENCE</scope>
    <source>
        <strain evidence="4">G3-3990</strain>
    </source>
</reference>
<dbReference type="SUPFAM" id="SSF46689">
    <property type="entry name" value="Homeodomain-like"/>
    <property type="match status" value="1"/>
</dbReference>
<evidence type="ECO:0000256" key="1">
    <source>
        <dbReference type="ARBA" id="ARBA00023125"/>
    </source>
</evidence>
<gene>
    <name evidence="4" type="ORF">IAA73_02210</name>
</gene>
<dbReference type="AlphaFoldDB" id="A0A9D9HSI9"/>
<dbReference type="EMBL" id="JADIMG010000023">
    <property type="protein sequence ID" value="MBO8459133.1"/>
    <property type="molecule type" value="Genomic_DNA"/>
</dbReference>
<dbReference type="PANTHER" id="PTHR43479">
    <property type="entry name" value="ACREF/ENVCD OPERON REPRESSOR-RELATED"/>
    <property type="match status" value="1"/>
</dbReference>
<dbReference type="Pfam" id="PF00440">
    <property type="entry name" value="TetR_N"/>
    <property type="match status" value="1"/>
</dbReference>
<dbReference type="GO" id="GO:0003677">
    <property type="term" value="F:DNA binding"/>
    <property type="evidence" value="ECO:0007669"/>
    <property type="project" value="UniProtKB-UniRule"/>
</dbReference>
<organism evidence="4 5">
    <name type="scientific">Candidatus Gallipaludibacter merdavium</name>
    <dbReference type="NCBI Taxonomy" id="2840839"/>
    <lineage>
        <taxon>Bacteria</taxon>
        <taxon>Pseudomonadati</taxon>
        <taxon>Bacteroidota</taxon>
        <taxon>Bacteroidia</taxon>
        <taxon>Bacteroidales</taxon>
        <taxon>Candidatus Gallipaludibacter</taxon>
    </lineage>
</organism>
<dbReference type="InterPro" id="IPR001647">
    <property type="entry name" value="HTH_TetR"/>
</dbReference>
<protein>
    <submittedName>
        <fullName evidence="4">TetR/AcrR family transcriptional regulator</fullName>
    </submittedName>
</protein>
<dbReference type="Gene3D" id="1.10.357.10">
    <property type="entry name" value="Tetracycline Repressor, domain 2"/>
    <property type="match status" value="1"/>
</dbReference>
<evidence type="ECO:0000256" key="2">
    <source>
        <dbReference type="PROSITE-ProRule" id="PRU00335"/>
    </source>
</evidence>
<dbReference type="Proteomes" id="UP000823641">
    <property type="component" value="Unassembled WGS sequence"/>
</dbReference>
<accession>A0A9D9HSI9</accession>
<sequence>MTEAVHEKIIAAASEMFLKYGIRSVSIDDVCKQLSISKKTFYLYFKQKEDLVDAFMTAYENKKEKELKQMLGKGNAIDDLLAFMRFSKEIVSLDKKCPALFFDLEKYYQPVLEKRYKIREEKIGNAFTANLQKGIDEGLYRDNLNTKMLCLFFEFHQRSIVFEKLKQTLKNKNLSQEEFTHFFIELLARYAMTPKGWRYLLSQIKNIGKDDNAASCLCEIKNK</sequence>
<dbReference type="InterPro" id="IPR050624">
    <property type="entry name" value="HTH-type_Tx_Regulator"/>
</dbReference>
<reference evidence="4" key="2">
    <citation type="journal article" date="2021" name="PeerJ">
        <title>Extensive microbial diversity within the chicken gut microbiome revealed by metagenomics and culture.</title>
        <authorList>
            <person name="Gilroy R."/>
            <person name="Ravi A."/>
            <person name="Getino M."/>
            <person name="Pursley I."/>
            <person name="Horton D.L."/>
            <person name="Alikhan N.F."/>
            <person name="Baker D."/>
            <person name="Gharbi K."/>
            <person name="Hall N."/>
            <person name="Watson M."/>
            <person name="Adriaenssens E.M."/>
            <person name="Foster-Nyarko E."/>
            <person name="Jarju S."/>
            <person name="Secka A."/>
            <person name="Antonio M."/>
            <person name="Oren A."/>
            <person name="Chaudhuri R.R."/>
            <person name="La Ragione R."/>
            <person name="Hildebrand F."/>
            <person name="Pallen M.J."/>
        </authorList>
    </citation>
    <scope>NUCLEOTIDE SEQUENCE</scope>
    <source>
        <strain evidence="4">G3-3990</strain>
    </source>
</reference>
<feature type="domain" description="HTH tetR-type" evidence="3">
    <location>
        <begin position="3"/>
        <end position="63"/>
    </location>
</feature>
<keyword evidence="1 2" id="KW-0238">DNA-binding</keyword>
<name>A0A9D9HSI9_9BACT</name>